<dbReference type="InterPro" id="IPR001789">
    <property type="entry name" value="Sig_transdc_resp-reg_receiver"/>
</dbReference>
<keyword evidence="2" id="KW-0963">Cytoplasm</keyword>
<dbReference type="GO" id="GO:0003700">
    <property type="term" value="F:DNA-binding transcription factor activity"/>
    <property type="evidence" value="ECO:0007669"/>
    <property type="project" value="InterPro"/>
</dbReference>
<evidence type="ECO:0000256" key="4">
    <source>
        <dbReference type="ARBA" id="ARBA00023012"/>
    </source>
</evidence>
<evidence type="ECO:0000256" key="6">
    <source>
        <dbReference type="ARBA" id="ARBA00023125"/>
    </source>
</evidence>
<dbReference type="InterPro" id="IPR009057">
    <property type="entry name" value="Homeodomain-like_sf"/>
</dbReference>
<dbReference type="SUPFAM" id="SSF52172">
    <property type="entry name" value="CheY-like"/>
    <property type="match status" value="1"/>
</dbReference>
<evidence type="ECO:0000256" key="7">
    <source>
        <dbReference type="ARBA" id="ARBA00023163"/>
    </source>
</evidence>
<protein>
    <submittedName>
        <fullName evidence="11">Response regulator</fullName>
    </submittedName>
</protein>
<keyword evidence="4" id="KW-0902">Two-component regulatory system</keyword>
<keyword evidence="7" id="KW-0804">Transcription</keyword>
<dbReference type="SUPFAM" id="SSF46689">
    <property type="entry name" value="Homeodomain-like"/>
    <property type="match status" value="1"/>
</dbReference>
<dbReference type="InterPro" id="IPR051552">
    <property type="entry name" value="HptR"/>
</dbReference>
<comment type="subcellular location">
    <subcellularLocation>
        <location evidence="1">Cytoplasm</location>
    </subcellularLocation>
</comment>
<dbReference type="InterPro" id="IPR018062">
    <property type="entry name" value="HTH_AraC-typ_CS"/>
</dbReference>
<evidence type="ECO:0000256" key="2">
    <source>
        <dbReference type="ARBA" id="ARBA00022490"/>
    </source>
</evidence>
<dbReference type="PROSITE" id="PS01124">
    <property type="entry name" value="HTH_ARAC_FAMILY_2"/>
    <property type="match status" value="1"/>
</dbReference>
<keyword evidence="6" id="KW-0238">DNA-binding</keyword>
<keyword evidence="3 8" id="KW-0597">Phosphoprotein</keyword>
<dbReference type="PROSITE" id="PS00041">
    <property type="entry name" value="HTH_ARAC_FAMILY_1"/>
    <property type="match status" value="1"/>
</dbReference>
<dbReference type="CDD" id="cd17536">
    <property type="entry name" value="REC_YesN-like"/>
    <property type="match status" value="1"/>
</dbReference>
<dbReference type="PANTHER" id="PTHR42713:SF3">
    <property type="entry name" value="TRANSCRIPTIONAL REGULATORY PROTEIN HPTR"/>
    <property type="match status" value="1"/>
</dbReference>
<sequence length="524" mass="60198">MYKVFIVEDEHLIRESLRKQVLELAKEFPINYEGEATDGEMALALITDLQPDIILTDIRMPFMDGLAFSREARKQLPWAKIIFISGFDDFHYMKAAIQVQALDYLRKPVKKAELKAVLEKAIAELDRQKHSTPIAAEEVVDEVKRHHFLNGLFTGELTIEEALKQATNWSLSLVGQKFTVLLATNTFSGDLEAYSHFSEQLHFLFSGNKQLLFSSMSSRYIKFLLFSTTKEQVLESSYRVAHTLIHELEQSKDDDIAVAIGPIVDRLGEIPQAFEYARDLLASYPNLRTEKIMSFEDNFKDGELSPTHPFKRDLAQEISQLDESQIPTYINELAQEQAGLERTQMYRFFILSEMANLVKKMQPSKELAQKIGDSNQLANIARNKENYIALIHEQVEFLLKRQINPSMAKYRSVITRSLNFIDEQFNNPEISLNLVADEMNLSPSHFSTIFSQSLGQTFIEYLTAQRLHRAEELLLTTNLRLADIALAIGYNDPNYFSFIFKKHQGISPKEFRQRRTSADTSQTL</sequence>
<evidence type="ECO:0000259" key="9">
    <source>
        <dbReference type="PROSITE" id="PS01124"/>
    </source>
</evidence>
<dbReference type="SMART" id="SM00342">
    <property type="entry name" value="HTH_ARAC"/>
    <property type="match status" value="1"/>
</dbReference>
<reference evidence="11" key="1">
    <citation type="submission" date="2023-03" db="EMBL/GenBank/DDBJ databases">
        <authorList>
            <person name="Shen W."/>
            <person name="Cai J."/>
        </authorList>
    </citation>
    <scope>NUCLEOTIDE SEQUENCE</scope>
    <source>
        <strain evidence="11">B226-2</strain>
    </source>
</reference>
<evidence type="ECO:0000313" key="12">
    <source>
        <dbReference type="Proteomes" id="UP001256711"/>
    </source>
</evidence>
<keyword evidence="5" id="KW-0805">Transcription regulation</keyword>
<proteinExistence type="predicted"/>
<dbReference type="Pfam" id="PF12833">
    <property type="entry name" value="HTH_18"/>
    <property type="match status" value="1"/>
</dbReference>
<dbReference type="Pfam" id="PF00072">
    <property type="entry name" value="Response_reg"/>
    <property type="match status" value="1"/>
</dbReference>
<dbReference type="PANTHER" id="PTHR42713">
    <property type="entry name" value="HISTIDINE KINASE-RELATED"/>
    <property type="match status" value="1"/>
</dbReference>
<dbReference type="GO" id="GO:0000160">
    <property type="term" value="P:phosphorelay signal transduction system"/>
    <property type="evidence" value="ECO:0007669"/>
    <property type="project" value="UniProtKB-KW"/>
</dbReference>
<comment type="caution">
    <text evidence="11">The sequence shown here is derived from an EMBL/GenBank/DDBJ whole genome shotgun (WGS) entry which is preliminary data.</text>
</comment>
<dbReference type="SMART" id="SM00448">
    <property type="entry name" value="REC"/>
    <property type="match status" value="1"/>
</dbReference>
<dbReference type="GO" id="GO:0005737">
    <property type="term" value="C:cytoplasm"/>
    <property type="evidence" value="ECO:0007669"/>
    <property type="project" value="UniProtKB-SubCell"/>
</dbReference>
<dbReference type="InterPro" id="IPR020449">
    <property type="entry name" value="Tscrpt_reg_AraC-type_HTH"/>
</dbReference>
<gene>
    <name evidence="11" type="ORF">P7H43_11890</name>
</gene>
<dbReference type="EMBL" id="JARQBJ010000006">
    <property type="protein sequence ID" value="MDT2811181.1"/>
    <property type="molecule type" value="Genomic_DNA"/>
</dbReference>
<dbReference type="InterPro" id="IPR018060">
    <property type="entry name" value="HTH_AraC"/>
</dbReference>
<dbReference type="PRINTS" id="PR00032">
    <property type="entry name" value="HTHARAC"/>
</dbReference>
<dbReference type="RefSeq" id="WP_231453489.1">
    <property type="nucleotide sequence ID" value="NZ_JADMDV010000019.1"/>
</dbReference>
<dbReference type="Gene3D" id="1.10.10.60">
    <property type="entry name" value="Homeodomain-like"/>
    <property type="match status" value="2"/>
</dbReference>
<organism evidence="11 12">
    <name type="scientific">Enterococcus asini</name>
    <dbReference type="NCBI Taxonomy" id="57732"/>
    <lineage>
        <taxon>Bacteria</taxon>
        <taxon>Bacillati</taxon>
        <taxon>Bacillota</taxon>
        <taxon>Bacilli</taxon>
        <taxon>Lactobacillales</taxon>
        <taxon>Enterococcaceae</taxon>
        <taxon>Enterococcus</taxon>
    </lineage>
</organism>
<name>A0AAW8TY43_9ENTE</name>
<evidence type="ECO:0000259" key="10">
    <source>
        <dbReference type="PROSITE" id="PS50110"/>
    </source>
</evidence>
<dbReference type="PROSITE" id="PS50110">
    <property type="entry name" value="RESPONSE_REGULATORY"/>
    <property type="match status" value="1"/>
</dbReference>
<evidence type="ECO:0000256" key="8">
    <source>
        <dbReference type="PROSITE-ProRule" id="PRU00169"/>
    </source>
</evidence>
<dbReference type="Proteomes" id="UP001256711">
    <property type="component" value="Unassembled WGS sequence"/>
</dbReference>
<dbReference type="Gene3D" id="3.40.50.2300">
    <property type="match status" value="1"/>
</dbReference>
<dbReference type="AlphaFoldDB" id="A0AAW8TY43"/>
<feature type="domain" description="Response regulatory" evidence="10">
    <location>
        <begin position="3"/>
        <end position="122"/>
    </location>
</feature>
<evidence type="ECO:0000256" key="5">
    <source>
        <dbReference type="ARBA" id="ARBA00023015"/>
    </source>
</evidence>
<accession>A0AAW8TY43</accession>
<feature type="domain" description="HTH araC/xylS-type" evidence="9">
    <location>
        <begin position="415"/>
        <end position="514"/>
    </location>
</feature>
<dbReference type="InterPro" id="IPR011006">
    <property type="entry name" value="CheY-like_superfamily"/>
</dbReference>
<feature type="modified residue" description="4-aspartylphosphate" evidence="8">
    <location>
        <position position="57"/>
    </location>
</feature>
<evidence type="ECO:0000313" key="11">
    <source>
        <dbReference type="EMBL" id="MDT2811181.1"/>
    </source>
</evidence>
<evidence type="ECO:0000256" key="3">
    <source>
        <dbReference type="ARBA" id="ARBA00022553"/>
    </source>
</evidence>
<evidence type="ECO:0000256" key="1">
    <source>
        <dbReference type="ARBA" id="ARBA00004496"/>
    </source>
</evidence>
<dbReference type="GO" id="GO:0043565">
    <property type="term" value="F:sequence-specific DNA binding"/>
    <property type="evidence" value="ECO:0007669"/>
    <property type="project" value="InterPro"/>
</dbReference>